<evidence type="ECO:0000256" key="3">
    <source>
        <dbReference type="ARBA" id="ARBA00022679"/>
    </source>
</evidence>
<organism evidence="10">
    <name type="scientific">termite gut metagenome</name>
    <dbReference type="NCBI Taxonomy" id="433724"/>
    <lineage>
        <taxon>unclassified sequences</taxon>
        <taxon>metagenomes</taxon>
        <taxon>organismal metagenomes</taxon>
    </lineage>
</organism>
<evidence type="ECO:0000256" key="8">
    <source>
        <dbReference type="ARBA" id="ARBA00047664"/>
    </source>
</evidence>
<evidence type="ECO:0000256" key="2">
    <source>
        <dbReference type="ARBA" id="ARBA00012254"/>
    </source>
</evidence>
<dbReference type="CDD" id="cd08645">
    <property type="entry name" value="FMT_core_GART"/>
    <property type="match status" value="1"/>
</dbReference>
<dbReference type="PANTHER" id="PTHR43369">
    <property type="entry name" value="PHOSPHORIBOSYLGLYCINAMIDE FORMYLTRANSFERASE"/>
    <property type="match status" value="1"/>
</dbReference>
<accession>A0A5J4S156</accession>
<evidence type="ECO:0000256" key="1">
    <source>
        <dbReference type="ARBA" id="ARBA00005054"/>
    </source>
</evidence>
<comment type="catalytic activity">
    <reaction evidence="8">
        <text>N(1)-(5-phospho-beta-D-ribosyl)glycinamide + (6R)-10-formyltetrahydrofolate = N(2)-formyl-N(1)-(5-phospho-beta-D-ribosyl)glycinamide + (6S)-5,6,7,8-tetrahydrofolate + H(+)</text>
        <dbReference type="Rhea" id="RHEA:15053"/>
        <dbReference type="ChEBI" id="CHEBI:15378"/>
        <dbReference type="ChEBI" id="CHEBI:57453"/>
        <dbReference type="ChEBI" id="CHEBI:143788"/>
        <dbReference type="ChEBI" id="CHEBI:147286"/>
        <dbReference type="ChEBI" id="CHEBI:195366"/>
        <dbReference type="EC" id="2.1.2.2"/>
    </reaction>
</comment>
<comment type="similarity">
    <text evidence="5">Belongs to the GART family.</text>
</comment>
<dbReference type="UniPathway" id="UPA00074">
    <property type="reaction ID" value="UER00126"/>
</dbReference>
<dbReference type="InterPro" id="IPR004607">
    <property type="entry name" value="GART"/>
</dbReference>
<dbReference type="InterPro" id="IPR001555">
    <property type="entry name" value="GART_AS"/>
</dbReference>
<protein>
    <recommendedName>
        <fullName evidence="2">phosphoribosylglycinamide formyltransferase 1</fullName>
        <ecNumber evidence="2">2.1.2.2</ecNumber>
    </recommendedName>
    <alternativeName>
        <fullName evidence="7">5'-phosphoribosylglycinamide transformylase</fullName>
    </alternativeName>
    <alternativeName>
        <fullName evidence="6">GAR transformylase</fullName>
    </alternativeName>
</protein>
<dbReference type="InterPro" id="IPR036477">
    <property type="entry name" value="Formyl_transf_N_sf"/>
</dbReference>
<keyword evidence="4" id="KW-0658">Purine biosynthesis</keyword>
<evidence type="ECO:0000259" key="9">
    <source>
        <dbReference type="Pfam" id="PF00551"/>
    </source>
</evidence>
<evidence type="ECO:0000256" key="6">
    <source>
        <dbReference type="ARBA" id="ARBA00041324"/>
    </source>
</evidence>
<gene>
    <name evidence="10" type="ORF">EZS27_012194</name>
</gene>
<feature type="domain" description="Formyl transferase N-terminal" evidence="9">
    <location>
        <begin position="4"/>
        <end position="184"/>
    </location>
</feature>
<evidence type="ECO:0000256" key="4">
    <source>
        <dbReference type="ARBA" id="ARBA00022755"/>
    </source>
</evidence>
<dbReference type="AlphaFoldDB" id="A0A5J4S156"/>
<dbReference type="NCBIfam" id="TIGR00639">
    <property type="entry name" value="PurN"/>
    <property type="match status" value="1"/>
</dbReference>
<sequence length="213" mass="23734">MKTNVAILASGSGSNAENIIHYFEKSNLVEISLVISNKENAYVLERARRFNIPSAVVPKSGWETGVAVMTLLQQHQTTIDFIVLAGFLLRVPDTLLRAYPNKIINIHPALLPKFGGKGMYGDNVHKAVVAAGEKESGITIHYVNEHYDEGQIIFQAKCEVSPEDSPEDVAKKVHALEYKHFPEIIEKTITKSCLNLMKQNPKDSDRYSKSNNL</sequence>
<name>A0A5J4S156_9ZZZZ</name>
<dbReference type="EMBL" id="SNRY01000499">
    <property type="protein sequence ID" value="KAA6339907.1"/>
    <property type="molecule type" value="Genomic_DNA"/>
</dbReference>
<dbReference type="PROSITE" id="PS00373">
    <property type="entry name" value="GART"/>
    <property type="match status" value="1"/>
</dbReference>
<dbReference type="InterPro" id="IPR002376">
    <property type="entry name" value="Formyl_transf_N"/>
</dbReference>
<dbReference type="GO" id="GO:0005829">
    <property type="term" value="C:cytosol"/>
    <property type="evidence" value="ECO:0007669"/>
    <property type="project" value="TreeGrafter"/>
</dbReference>
<dbReference type="Gene3D" id="3.40.50.170">
    <property type="entry name" value="Formyl transferase, N-terminal domain"/>
    <property type="match status" value="1"/>
</dbReference>
<dbReference type="HAMAP" id="MF_01930">
    <property type="entry name" value="PurN"/>
    <property type="match status" value="1"/>
</dbReference>
<dbReference type="EC" id="2.1.2.2" evidence="2"/>
<dbReference type="PANTHER" id="PTHR43369:SF2">
    <property type="entry name" value="PHOSPHORIBOSYLGLYCINAMIDE FORMYLTRANSFERASE"/>
    <property type="match status" value="1"/>
</dbReference>
<dbReference type="GO" id="GO:0006189">
    <property type="term" value="P:'de novo' IMP biosynthetic process"/>
    <property type="evidence" value="ECO:0007669"/>
    <property type="project" value="UniProtKB-UniPathway"/>
</dbReference>
<dbReference type="Pfam" id="PF00551">
    <property type="entry name" value="Formyl_trans_N"/>
    <property type="match status" value="1"/>
</dbReference>
<comment type="pathway">
    <text evidence="1">Purine metabolism; IMP biosynthesis via de novo pathway; N(2)-formyl-N(1)-(5-phospho-D-ribosyl)glycinamide from N(1)-(5-phospho-D-ribosyl)glycinamide (10-formyl THF route): step 1/1.</text>
</comment>
<reference evidence="10" key="1">
    <citation type="submission" date="2019-03" db="EMBL/GenBank/DDBJ databases">
        <title>Single cell metagenomics reveals metabolic interactions within the superorganism composed of flagellate Streblomastix strix and complex community of Bacteroidetes bacteria on its surface.</title>
        <authorList>
            <person name="Treitli S.C."/>
            <person name="Kolisko M."/>
            <person name="Husnik F."/>
            <person name="Keeling P."/>
            <person name="Hampl V."/>
        </authorList>
    </citation>
    <scope>NUCLEOTIDE SEQUENCE</scope>
    <source>
        <strain evidence="10">STM</strain>
    </source>
</reference>
<proteinExistence type="inferred from homology"/>
<comment type="caution">
    <text evidence="10">The sequence shown here is derived from an EMBL/GenBank/DDBJ whole genome shotgun (WGS) entry which is preliminary data.</text>
</comment>
<dbReference type="SUPFAM" id="SSF53328">
    <property type="entry name" value="Formyltransferase"/>
    <property type="match status" value="1"/>
</dbReference>
<evidence type="ECO:0000256" key="7">
    <source>
        <dbReference type="ARBA" id="ARBA00041682"/>
    </source>
</evidence>
<keyword evidence="3 10" id="KW-0808">Transferase</keyword>
<evidence type="ECO:0000313" key="10">
    <source>
        <dbReference type="EMBL" id="KAA6339907.1"/>
    </source>
</evidence>
<evidence type="ECO:0000256" key="5">
    <source>
        <dbReference type="ARBA" id="ARBA00038440"/>
    </source>
</evidence>
<dbReference type="GO" id="GO:0004644">
    <property type="term" value="F:phosphoribosylglycinamide formyltransferase activity"/>
    <property type="evidence" value="ECO:0007669"/>
    <property type="project" value="UniProtKB-EC"/>
</dbReference>